<dbReference type="AlphaFoldDB" id="A0A0C3A9M6"/>
<dbReference type="InParanoid" id="A0A0C3A9M6"/>
<keyword evidence="2" id="KW-1185">Reference proteome</keyword>
<gene>
    <name evidence="1" type="ORF">SCLCIDRAFT_1206579</name>
</gene>
<accession>A0A0C3A9M6</accession>
<dbReference type="EMBL" id="KN822004">
    <property type="protein sequence ID" value="KIM70448.1"/>
    <property type="molecule type" value="Genomic_DNA"/>
</dbReference>
<evidence type="ECO:0000313" key="1">
    <source>
        <dbReference type="EMBL" id="KIM70448.1"/>
    </source>
</evidence>
<name>A0A0C3A9M6_9AGAM</name>
<sequence length="127" mass="14588">MLDNRRVAYSVSSVLPRSANFFIRINRLPHRSKKSTSLYPPLKHPTRFHIVMLHKHVICIRQQTHSPREIETPYVTHAHSENGMYTDPQLFNHPLSSVPIVVCVELEKPCGFLELSLPNDRRPQGGA</sequence>
<reference evidence="2" key="2">
    <citation type="submission" date="2015-01" db="EMBL/GenBank/DDBJ databases">
        <title>Evolutionary Origins and Diversification of the Mycorrhizal Mutualists.</title>
        <authorList>
            <consortium name="DOE Joint Genome Institute"/>
            <consortium name="Mycorrhizal Genomics Consortium"/>
            <person name="Kohler A."/>
            <person name="Kuo A."/>
            <person name="Nagy L.G."/>
            <person name="Floudas D."/>
            <person name="Copeland A."/>
            <person name="Barry K.W."/>
            <person name="Cichocki N."/>
            <person name="Veneault-Fourrey C."/>
            <person name="LaButti K."/>
            <person name="Lindquist E.A."/>
            <person name="Lipzen A."/>
            <person name="Lundell T."/>
            <person name="Morin E."/>
            <person name="Murat C."/>
            <person name="Riley R."/>
            <person name="Ohm R."/>
            <person name="Sun H."/>
            <person name="Tunlid A."/>
            <person name="Henrissat B."/>
            <person name="Grigoriev I.V."/>
            <person name="Hibbett D.S."/>
            <person name="Martin F."/>
        </authorList>
    </citation>
    <scope>NUCLEOTIDE SEQUENCE [LARGE SCALE GENOMIC DNA]</scope>
    <source>
        <strain evidence="2">Foug A</strain>
    </source>
</reference>
<dbReference type="Proteomes" id="UP000053989">
    <property type="component" value="Unassembled WGS sequence"/>
</dbReference>
<proteinExistence type="predicted"/>
<dbReference type="HOGENOM" id="CLU_1971801_0_0_1"/>
<organism evidence="1 2">
    <name type="scientific">Scleroderma citrinum Foug A</name>
    <dbReference type="NCBI Taxonomy" id="1036808"/>
    <lineage>
        <taxon>Eukaryota</taxon>
        <taxon>Fungi</taxon>
        <taxon>Dikarya</taxon>
        <taxon>Basidiomycota</taxon>
        <taxon>Agaricomycotina</taxon>
        <taxon>Agaricomycetes</taxon>
        <taxon>Agaricomycetidae</taxon>
        <taxon>Boletales</taxon>
        <taxon>Sclerodermatineae</taxon>
        <taxon>Sclerodermataceae</taxon>
        <taxon>Scleroderma</taxon>
    </lineage>
</organism>
<evidence type="ECO:0000313" key="2">
    <source>
        <dbReference type="Proteomes" id="UP000053989"/>
    </source>
</evidence>
<reference evidence="1 2" key="1">
    <citation type="submission" date="2014-04" db="EMBL/GenBank/DDBJ databases">
        <authorList>
            <consortium name="DOE Joint Genome Institute"/>
            <person name="Kuo A."/>
            <person name="Kohler A."/>
            <person name="Nagy L.G."/>
            <person name="Floudas D."/>
            <person name="Copeland A."/>
            <person name="Barry K.W."/>
            <person name="Cichocki N."/>
            <person name="Veneault-Fourrey C."/>
            <person name="LaButti K."/>
            <person name="Lindquist E.A."/>
            <person name="Lipzen A."/>
            <person name="Lundell T."/>
            <person name="Morin E."/>
            <person name="Murat C."/>
            <person name="Sun H."/>
            <person name="Tunlid A."/>
            <person name="Henrissat B."/>
            <person name="Grigoriev I.V."/>
            <person name="Hibbett D.S."/>
            <person name="Martin F."/>
            <person name="Nordberg H.P."/>
            <person name="Cantor M.N."/>
            <person name="Hua S.X."/>
        </authorList>
    </citation>
    <scope>NUCLEOTIDE SEQUENCE [LARGE SCALE GENOMIC DNA]</scope>
    <source>
        <strain evidence="1 2">Foug A</strain>
    </source>
</reference>
<protein>
    <submittedName>
        <fullName evidence="1">Uncharacterized protein</fullName>
    </submittedName>
</protein>